<organism evidence="1 2">
    <name type="scientific">Heyndrickxia coagulans</name>
    <name type="common">Weizmannia coagulans</name>
    <dbReference type="NCBI Taxonomy" id="1398"/>
    <lineage>
        <taxon>Bacteria</taxon>
        <taxon>Bacillati</taxon>
        <taxon>Bacillota</taxon>
        <taxon>Bacilli</taxon>
        <taxon>Bacillales</taxon>
        <taxon>Bacillaceae</taxon>
        <taxon>Heyndrickxia</taxon>
    </lineage>
</organism>
<evidence type="ECO:0000313" key="2">
    <source>
        <dbReference type="Proteomes" id="UP000070376"/>
    </source>
</evidence>
<dbReference type="PATRIC" id="fig|1398.22.peg.3292"/>
<protein>
    <submittedName>
        <fullName evidence="1">Uncharacterized protein</fullName>
    </submittedName>
</protein>
<gene>
    <name evidence="1" type="ORF">HMPREF3213_03279</name>
</gene>
<dbReference type="EMBL" id="LRPN01000172">
    <property type="protein sequence ID" value="KWZ77373.1"/>
    <property type="molecule type" value="Genomic_DNA"/>
</dbReference>
<evidence type="ECO:0000313" key="1">
    <source>
        <dbReference type="EMBL" id="KWZ77373.1"/>
    </source>
</evidence>
<comment type="caution">
    <text evidence="1">The sequence shown here is derived from an EMBL/GenBank/DDBJ whole genome shotgun (WGS) entry which is preliminary data.</text>
</comment>
<dbReference type="AlphaFoldDB" id="A0A150JWA9"/>
<dbReference type="Pfam" id="PF16895">
    <property type="entry name" value="DUF5085"/>
    <property type="match status" value="1"/>
</dbReference>
<dbReference type="GeneID" id="93260818"/>
<dbReference type="RefSeq" id="WP_035190906.1">
    <property type="nucleotide sequence ID" value="NZ_CP104390.1"/>
</dbReference>
<dbReference type="InterPro" id="IPR011256">
    <property type="entry name" value="Reg_factor_effector_dom_sf"/>
</dbReference>
<reference evidence="2" key="1">
    <citation type="submission" date="2016-01" db="EMBL/GenBank/DDBJ databases">
        <authorList>
            <person name="Mitreva M."/>
            <person name="Pepin K.H."/>
            <person name="Mihindukulasuriya K.A."/>
            <person name="Fulton R."/>
            <person name="Fronick C."/>
            <person name="O'Laughlin M."/>
            <person name="Miner T."/>
            <person name="Herter B."/>
            <person name="Rosa B.A."/>
            <person name="Cordes M."/>
            <person name="Tomlinson C."/>
            <person name="Wollam A."/>
            <person name="Palsikar V.B."/>
            <person name="Mardis E.R."/>
            <person name="Wilson R.K."/>
        </authorList>
    </citation>
    <scope>NUCLEOTIDE SEQUENCE [LARGE SCALE GENOMIC DNA]</scope>
    <source>
        <strain evidence="2">GED7749B</strain>
    </source>
</reference>
<dbReference type="Gene3D" id="3.20.80.10">
    <property type="entry name" value="Regulatory factor, effector binding domain"/>
    <property type="match status" value="1"/>
</dbReference>
<dbReference type="Proteomes" id="UP000070376">
    <property type="component" value="Unassembled WGS sequence"/>
</dbReference>
<dbReference type="InterPro" id="IPR031664">
    <property type="entry name" value="DUF5085"/>
</dbReference>
<name>A0A150JWA9_HEYCO</name>
<proteinExistence type="predicted"/>
<sequence>MVVEYETIEYRNVVMSTYDIHVSQFEMALEDFNEKLTDAHLTVKGPLFYALYNIPFDERMLIDIYMPVEQSNVPKDTDLTFQSYFYIDQMLMTRVKGQFEANTEKAYDELFRHVMENGYKISSPIFHILRGDDEMQWVEIKIKVFEDDEADDLKQER</sequence>
<accession>A0A150JWA9</accession>